<protein>
    <submittedName>
        <fullName evidence="3">Membrane protein</fullName>
    </submittedName>
</protein>
<evidence type="ECO:0000259" key="2">
    <source>
        <dbReference type="Pfam" id="PF07331"/>
    </source>
</evidence>
<feature type="transmembrane region" description="Helical" evidence="1">
    <location>
        <begin position="103"/>
        <end position="129"/>
    </location>
</feature>
<dbReference type="Proteomes" id="UP000647587">
    <property type="component" value="Unassembled WGS sequence"/>
</dbReference>
<dbReference type="EMBL" id="BMPP01000002">
    <property type="protein sequence ID" value="GGK16368.1"/>
    <property type="molecule type" value="Genomic_DNA"/>
</dbReference>
<keyword evidence="1" id="KW-0812">Transmembrane</keyword>
<organism evidence="3 4">
    <name type="scientific">Deinococcus malanensis</name>
    <dbReference type="NCBI Taxonomy" id="1706855"/>
    <lineage>
        <taxon>Bacteria</taxon>
        <taxon>Thermotogati</taxon>
        <taxon>Deinococcota</taxon>
        <taxon>Deinococci</taxon>
        <taxon>Deinococcales</taxon>
        <taxon>Deinococcaceae</taxon>
        <taxon>Deinococcus</taxon>
    </lineage>
</organism>
<reference evidence="4" key="1">
    <citation type="journal article" date="2019" name="Int. J. Syst. Evol. Microbiol.">
        <title>The Global Catalogue of Microorganisms (GCM) 10K type strain sequencing project: providing services to taxonomists for standard genome sequencing and annotation.</title>
        <authorList>
            <consortium name="The Broad Institute Genomics Platform"/>
            <consortium name="The Broad Institute Genome Sequencing Center for Infectious Disease"/>
            <person name="Wu L."/>
            <person name="Ma J."/>
        </authorList>
    </citation>
    <scope>NUCLEOTIDE SEQUENCE [LARGE SCALE GENOMIC DNA]</scope>
    <source>
        <strain evidence="4">JCM 30331</strain>
    </source>
</reference>
<evidence type="ECO:0000313" key="4">
    <source>
        <dbReference type="Proteomes" id="UP000647587"/>
    </source>
</evidence>
<feature type="transmembrane region" description="Helical" evidence="1">
    <location>
        <begin position="53"/>
        <end position="78"/>
    </location>
</feature>
<accession>A0ABQ2ELK1</accession>
<keyword evidence="1" id="KW-1133">Transmembrane helix</keyword>
<evidence type="ECO:0000256" key="1">
    <source>
        <dbReference type="SAM" id="Phobius"/>
    </source>
</evidence>
<proteinExistence type="predicted"/>
<name>A0ABQ2ELK1_9DEIO</name>
<feature type="transmembrane region" description="Helical" evidence="1">
    <location>
        <begin position="141"/>
        <end position="159"/>
    </location>
</feature>
<dbReference type="InterPro" id="IPR009936">
    <property type="entry name" value="DUF1468"/>
</dbReference>
<keyword evidence="1" id="KW-0472">Membrane</keyword>
<feature type="domain" description="DUF1468" evidence="2">
    <location>
        <begin position="26"/>
        <end position="168"/>
    </location>
</feature>
<feature type="transmembrane region" description="Helical" evidence="1">
    <location>
        <begin position="20"/>
        <end position="41"/>
    </location>
</feature>
<sequence>MSEPVPPPSPEFSRPMRRRLSVPDLVVALAILALGLAVWLSARGITTGANVQVGPGIFPTVVGILLSVLGAVLTIGALRGDRAEPATEEDTDPNAPVNHVSPLTILGGFALGTALLNPLGFVIGGAIMFTSVAWAFGERRLGLVVIAALILALVTYLVFTRGLGLPLPQGIFRGVL</sequence>
<dbReference type="RefSeq" id="WP_189004627.1">
    <property type="nucleotide sequence ID" value="NZ_BMPP01000002.1"/>
</dbReference>
<keyword evidence="4" id="KW-1185">Reference proteome</keyword>
<evidence type="ECO:0000313" key="3">
    <source>
        <dbReference type="EMBL" id="GGK16368.1"/>
    </source>
</evidence>
<gene>
    <name evidence="3" type="ORF">GCM10008955_07230</name>
</gene>
<dbReference type="Pfam" id="PF07331">
    <property type="entry name" value="TctB"/>
    <property type="match status" value="1"/>
</dbReference>
<comment type="caution">
    <text evidence="3">The sequence shown here is derived from an EMBL/GenBank/DDBJ whole genome shotgun (WGS) entry which is preliminary data.</text>
</comment>